<dbReference type="InterPro" id="IPR009057">
    <property type="entry name" value="Homeodomain-like_sf"/>
</dbReference>
<dbReference type="InterPro" id="IPR012337">
    <property type="entry name" value="RNaseH-like_sf"/>
</dbReference>
<dbReference type="SMART" id="SM00343">
    <property type="entry name" value="ZnF_C2HC"/>
    <property type="match status" value="2"/>
</dbReference>
<proteinExistence type="inferred from homology"/>
<reference evidence="21 22" key="1">
    <citation type="submission" date="2022-01" db="EMBL/GenBank/DDBJ databases">
        <title>A high-quality chromosome-level genome assembly of rohu carp, Labeo rohita.</title>
        <authorList>
            <person name="Arick M.A. II"/>
            <person name="Hsu C.-Y."/>
            <person name="Magbanua Z."/>
            <person name="Pechanova O."/>
            <person name="Grover C."/>
            <person name="Miller E."/>
            <person name="Thrash A."/>
            <person name="Ezzel L."/>
            <person name="Alam S."/>
            <person name="Benzie J."/>
            <person name="Hamilton M."/>
            <person name="Karsi A."/>
            <person name="Lawrence M.L."/>
            <person name="Peterson D.G."/>
        </authorList>
    </citation>
    <scope>NUCLEOTIDE SEQUENCE [LARGE SCALE GENOMIC DNA]</scope>
    <source>
        <strain evidence="22">BAU-BD-2019</strain>
        <tissue evidence="21">Blood</tissue>
    </source>
</reference>
<evidence type="ECO:0000256" key="14">
    <source>
        <dbReference type="ARBA" id="ARBA00023125"/>
    </source>
</evidence>
<dbReference type="CDD" id="cd01647">
    <property type="entry name" value="RT_LTR"/>
    <property type="match status" value="1"/>
</dbReference>
<accession>A0ABQ8LAK7</accession>
<dbReference type="Pfam" id="PF01498">
    <property type="entry name" value="HTH_Tnp_Tc3_2"/>
    <property type="match status" value="1"/>
</dbReference>
<keyword evidence="12" id="KW-0229">DNA integration</keyword>
<dbReference type="InterPro" id="IPR050951">
    <property type="entry name" value="Retrovirus_Pol_polyprotein"/>
</dbReference>
<dbReference type="InterPro" id="IPR002492">
    <property type="entry name" value="Transposase_Tc1-like"/>
</dbReference>
<dbReference type="InterPro" id="IPR043502">
    <property type="entry name" value="DNA/RNA_pol_sf"/>
</dbReference>
<evidence type="ECO:0000256" key="1">
    <source>
        <dbReference type="ARBA" id="ARBA00010879"/>
    </source>
</evidence>
<dbReference type="SUPFAM" id="SSF57756">
    <property type="entry name" value="Retrovirus zinc finger-like domains"/>
    <property type="match status" value="1"/>
</dbReference>
<keyword evidence="8" id="KW-0255">Endonuclease</keyword>
<evidence type="ECO:0000256" key="7">
    <source>
        <dbReference type="ARBA" id="ARBA00022750"/>
    </source>
</evidence>
<dbReference type="PROSITE" id="PS00141">
    <property type="entry name" value="ASP_PROTEASE"/>
    <property type="match status" value="1"/>
</dbReference>
<keyword evidence="5" id="KW-0548">Nucleotidyltransferase</keyword>
<dbReference type="Gene3D" id="3.10.10.10">
    <property type="entry name" value="HIV Type 1 Reverse Transcriptase, subunit A, domain 1"/>
    <property type="match status" value="1"/>
</dbReference>
<keyword evidence="11" id="KW-0694">RNA-binding</keyword>
<dbReference type="Pfam" id="PF17919">
    <property type="entry name" value="RT_RNaseH_2"/>
    <property type="match status" value="1"/>
</dbReference>
<keyword evidence="3" id="KW-0645">Protease</keyword>
<keyword evidence="4" id="KW-0808">Transferase</keyword>
<feature type="domain" description="Peptidase A2" evidence="18">
    <location>
        <begin position="299"/>
        <end position="377"/>
    </location>
</feature>
<evidence type="ECO:0000256" key="6">
    <source>
        <dbReference type="ARBA" id="ARBA00022722"/>
    </source>
</evidence>
<evidence type="ECO:0000256" key="3">
    <source>
        <dbReference type="ARBA" id="ARBA00022670"/>
    </source>
</evidence>
<evidence type="ECO:0000259" key="18">
    <source>
        <dbReference type="PROSITE" id="PS50175"/>
    </source>
</evidence>
<keyword evidence="13" id="KW-0695">RNA-directed DNA polymerase</keyword>
<dbReference type="SUPFAM" id="SSF50630">
    <property type="entry name" value="Acid proteases"/>
    <property type="match status" value="1"/>
</dbReference>
<evidence type="ECO:0000256" key="8">
    <source>
        <dbReference type="ARBA" id="ARBA00022759"/>
    </source>
</evidence>
<dbReference type="InterPro" id="IPR001995">
    <property type="entry name" value="Peptidase_A2_cat"/>
</dbReference>
<evidence type="ECO:0000256" key="4">
    <source>
        <dbReference type="ARBA" id="ARBA00022679"/>
    </source>
</evidence>
<dbReference type="InterPro" id="IPR041588">
    <property type="entry name" value="Integrase_H2C2"/>
</dbReference>
<dbReference type="EC" id="3.1.26.4" evidence="2"/>
<sequence>MSKFNPPESFNFDRPSEWPTWRQRFARFRTATKLSKEDKEVQISTLIYAMGIEAENIFKSFTFTAEESDDDYDTVLGKFDEYFMPKKNVIHERACFHQRAQRPGEKAECYNRALYELSENCEFGANRNEHIRDRLVVGIRDKELSRKMQLMTDLTLETAVQMTRQAEDVAQQISQQEGQSTGSVQEVASRRSSRVAERPWTKEKYRRGSEKRKKDTANECGRCGKTGHKDIRRCPAADTECRKCKRKGHWARMCKSKTVRQVTTKEMSEESFYLGAVSNKSDTEKAKWTVSLKIGDTPVTFNIDTGADVTVMNTVTFGKLNPRVWLCHSNIVLNSPGGSLNCIGRFTAKAEHKGRKYTMTVYVVAGETVSNLLGRQTATEMGLVKRIEQVSTVFEGGGTMKTEPVKIHLKEGAVPYAVHTARRVPFPLLPKVKAELRRMEEQGVVERVTLPTDWCAPMVPVMKPNGTVRICVGLNKLNDNIKRERYILPTTDEILAKLAGASIFTSLDAASGFWQIPLCHESSLLTTFITPEGRYCFKRLPFGISIAPEIFQRKMNELLADMERVAVYMDDVIVYGKDMTEHDNHLKRVLERMESVGLKLNKDKCVFRKAELSFLGHVVDAQGVRADPEKVRAISDLHEPNNINELRRALGLINYMSKYIPDLATTGGPLYELLKRERAWTWDEPQKNAFSTLKSLLTKAPVLAHYDPAKETAVSADASSYGIGGVLLQKHDNSWKPVAYCSRRLTGSETRYAQIEKEGLAGVWACERFQKYLVGMETFKLITDHKPLIPLINSKDLDTVPVRCQRLLMRLMRFNAKAEFAPGKSLVVADALSRSPLDTTEDFMTAEVSCHVDAVISCLPVSQRKLTEIKMETQKDEQLRTVQSFIIKGWPKYTKSVPNNVQSFYKWKDSLSVSDGLVVLGNRIVIPKTMRHEMLGRIHDGHQGLSKCRARAQEAVWWPGISEDLRRKIETCKFCIENKRAQHKEPLQSTPLPERPWQRIAIDLCMHKGKQYLVVSDYYSRYLEILLLQATTSEHVIQRLKALFARFGIPEQIVSDNGPQFVSEAWRSFCNMYDTQHITSSPHNPQGNGHAERAVQTAKRILKQDDPVVALMSFRATPTSSTGVSPAELLMGRKIRTTLPTLPKNLRPEWPNNASIKKRDKAAKEKQAYYFNRRHGVKDLPVLRPGDSVLLKLDDEAKWKGPATVLAESTTQERVPGITMKTEESSEQSSQKSSEQSSQKSSEQSSQKVQLHADSDLPAENIVRKPNITRSGRLFFNKASKDYCLLVNPYKTGTVIGCHLCNKSSCEISSLLNIPQSTVSCIIRTWKRLGTTTTQPQSGRPRKLTERGQRILRRIVRRGRQLSAESVTTDLQTSSGLQISSRTVCRELHGMGFHGRAAASKPYIKCNAKRRMQ</sequence>
<dbReference type="Gene3D" id="3.30.420.10">
    <property type="entry name" value="Ribonuclease H-like superfamily/Ribonuclease H"/>
    <property type="match status" value="1"/>
</dbReference>
<dbReference type="InterPro" id="IPR001584">
    <property type="entry name" value="Integrase_cat-core"/>
</dbReference>
<dbReference type="Proteomes" id="UP000830375">
    <property type="component" value="Unassembled WGS sequence"/>
</dbReference>
<keyword evidence="10" id="KW-0460">Magnesium</keyword>
<evidence type="ECO:0000256" key="10">
    <source>
        <dbReference type="ARBA" id="ARBA00022842"/>
    </source>
</evidence>
<evidence type="ECO:0000256" key="15">
    <source>
        <dbReference type="ARBA" id="ARBA00023268"/>
    </source>
</evidence>
<keyword evidence="22" id="KW-1185">Reference proteome</keyword>
<dbReference type="InterPro" id="IPR000477">
    <property type="entry name" value="RT_dom"/>
</dbReference>
<dbReference type="Gene3D" id="4.10.60.10">
    <property type="entry name" value="Zinc finger, CCHC-type"/>
    <property type="match status" value="1"/>
</dbReference>
<feature type="compositionally biased region" description="Basic and acidic residues" evidence="17">
    <location>
        <begin position="194"/>
        <end position="217"/>
    </location>
</feature>
<evidence type="ECO:0000256" key="13">
    <source>
        <dbReference type="ARBA" id="ARBA00022918"/>
    </source>
</evidence>
<dbReference type="PROSITE" id="PS50994">
    <property type="entry name" value="INTEGRASE"/>
    <property type="match status" value="1"/>
</dbReference>
<dbReference type="InterPro" id="IPR036397">
    <property type="entry name" value="RNaseH_sf"/>
</dbReference>
<keyword evidence="14" id="KW-0238">DNA-binding</keyword>
<feature type="compositionally biased region" description="Low complexity" evidence="17">
    <location>
        <begin position="1227"/>
        <end position="1248"/>
    </location>
</feature>
<dbReference type="Gene3D" id="2.40.70.10">
    <property type="entry name" value="Acid Proteases"/>
    <property type="match status" value="1"/>
</dbReference>
<comment type="similarity">
    <text evidence="1">Belongs to the beta type-B retroviral polymerase family. HERV class-II K(HML-2) pol subfamily.</text>
</comment>
<dbReference type="Pfam" id="PF17921">
    <property type="entry name" value="Integrase_H2C2"/>
    <property type="match status" value="1"/>
</dbReference>
<dbReference type="SUPFAM" id="SSF56672">
    <property type="entry name" value="DNA/RNA polymerases"/>
    <property type="match status" value="1"/>
</dbReference>
<organism evidence="21 22">
    <name type="scientific">Labeo rohita</name>
    <name type="common">Indian major carp</name>
    <name type="synonym">Cyprinus rohita</name>
    <dbReference type="NCBI Taxonomy" id="84645"/>
    <lineage>
        <taxon>Eukaryota</taxon>
        <taxon>Metazoa</taxon>
        <taxon>Chordata</taxon>
        <taxon>Craniata</taxon>
        <taxon>Vertebrata</taxon>
        <taxon>Euteleostomi</taxon>
        <taxon>Actinopterygii</taxon>
        <taxon>Neopterygii</taxon>
        <taxon>Teleostei</taxon>
        <taxon>Ostariophysi</taxon>
        <taxon>Cypriniformes</taxon>
        <taxon>Cyprinidae</taxon>
        <taxon>Labeoninae</taxon>
        <taxon>Labeonini</taxon>
        <taxon>Labeo</taxon>
    </lineage>
</organism>
<keyword evidence="9" id="KW-0378">Hydrolase</keyword>
<evidence type="ECO:0000313" key="22">
    <source>
        <dbReference type="Proteomes" id="UP000830375"/>
    </source>
</evidence>
<dbReference type="InterPro" id="IPR043128">
    <property type="entry name" value="Rev_trsase/Diguanyl_cyclase"/>
</dbReference>
<feature type="region of interest" description="Disordered" evidence="17">
    <location>
        <begin position="170"/>
        <end position="219"/>
    </location>
</feature>
<keyword evidence="7" id="KW-0064">Aspartyl protease</keyword>
<protein>
    <recommendedName>
        <fullName evidence="16">Gypsy retrotransposon integrase-like protein 1</fullName>
        <ecNumber evidence="2">3.1.26.4</ecNumber>
    </recommendedName>
</protein>
<evidence type="ECO:0000256" key="12">
    <source>
        <dbReference type="ARBA" id="ARBA00022908"/>
    </source>
</evidence>
<comment type="caution">
    <text evidence="21">The sequence shown here is derived from an EMBL/GenBank/DDBJ whole genome shotgun (WGS) entry which is preliminary data.</text>
</comment>
<keyword evidence="15" id="KW-0511">Multifunctional enzyme</keyword>
<dbReference type="InterPro" id="IPR036388">
    <property type="entry name" value="WH-like_DNA-bd_sf"/>
</dbReference>
<feature type="region of interest" description="Disordered" evidence="17">
    <location>
        <begin position="1204"/>
        <end position="1263"/>
    </location>
</feature>
<dbReference type="EMBL" id="JACTAM010000147">
    <property type="protein sequence ID" value="KAI2647770.1"/>
    <property type="molecule type" value="Genomic_DNA"/>
</dbReference>
<evidence type="ECO:0000259" key="20">
    <source>
        <dbReference type="PROSITE" id="PS50994"/>
    </source>
</evidence>
<dbReference type="InterPro" id="IPR001878">
    <property type="entry name" value="Znf_CCHC"/>
</dbReference>
<keyword evidence="6" id="KW-0540">Nuclease</keyword>
<dbReference type="Pfam" id="PF00665">
    <property type="entry name" value="rve"/>
    <property type="match status" value="1"/>
</dbReference>
<dbReference type="PANTHER" id="PTHR37984:SF5">
    <property type="entry name" value="PROTEIN NYNRIN-LIKE"/>
    <property type="match status" value="1"/>
</dbReference>
<evidence type="ECO:0000256" key="9">
    <source>
        <dbReference type="ARBA" id="ARBA00022801"/>
    </source>
</evidence>
<evidence type="ECO:0000256" key="5">
    <source>
        <dbReference type="ARBA" id="ARBA00022695"/>
    </source>
</evidence>
<dbReference type="CDD" id="cd09274">
    <property type="entry name" value="RNase_HI_RT_Ty3"/>
    <property type="match status" value="1"/>
</dbReference>
<gene>
    <name evidence="21" type="ORF">H4Q32_024084</name>
</gene>
<evidence type="ECO:0000256" key="2">
    <source>
        <dbReference type="ARBA" id="ARBA00012180"/>
    </source>
</evidence>
<feature type="domain" description="Reverse transcriptase" evidence="19">
    <location>
        <begin position="442"/>
        <end position="619"/>
    </location>
</feature>
<dbReference type="Gene3D" id="1.10.10.10">
    <property type="entry name" value="Winged helix-like DNA-binding domain superfamily/Winged helix DNA-binding domain"/>
    <property type="match status" value="1"/>
</dbReference>
<dbReference type="Gene3D" id="1.10.340.70">
    <property type="match status" value="1"/>
</dbReference>
<evidence type="ECO:0000256" key="16">
    <source>
        <dbReference type="ARBA" id="ARBA00039658"/>
    </source>
</evidence>
<dbReference type="InterPro" id="IPR001969">
    <property type="entry name" value="Aspartic_peptidase_AS"/>
</dbReference>
<evidence type="ECO:0000256" key="11">
    <source>
        <dbReference type="ARBA" id="ARBA00022884"/>
    </source>
</evidence>
<dbReference type="PROSITE" id="PS50175">
    <property type="entry name" value="ASP_PROT_RETROV"/>
    <property type="match status" value="1"/>
</dbReference>
<dbReference type="InterPro" id="IPR041577">
    <property type="entry name" value="RT_RNaseH_2"/>
</dbReference>
<dbReference type="SUPFAM" id="SSF53098">
    <property type="entry name" value="Ribonuclease H-like"/>
    <property type="match status" value="1"/>
</dbReference>
<evidence type="ECO:0000259" key="19">
    <source>
        <dbReference type="PROSITE" id="PS50878"/>
    </source>
</evidence>
<dbReference type="PROSITE" id="PS50878">
    <property type="entry name" value="RT_POL"/>
    <property type="match status" value="1"/>
</dbReference>
<evidence type="ECO:0000256" key="17">
    <source>
        <dbReference type="SAM" id="MobiDB-lite"/>
    </source>
</evidence>
<dbReference type="InterPro" id="IPR036875">
    <property type="entry name" value="Znf_CCHC_sf"/>
</dbReference>
<feature type="compositionally biased region" description="Polar residues" evidence="17">
    <location>
        <begin position="171"/>
        <end position="182"/>
    </location>
</feature>
<feature type="domain" description="Integrase catalytic" evidence="20">
    <location>
        <begin position="992"/>
        <end position="1151"/>
    </location>
</feature>
<evidence type="ECO:0000313" key="21">
    <source>
        <dbReference type="EMBL" id="KAI2647770.1"/>
    </source>
</evidence>
<dbReference type="SUPFAM" id="SSF46689">
    <property type="entry name" value="Homeodomain-like"/>
    <property type="match status" value="1"/>
</dbReference>
<dbReference type="Pfam" id="PF00078">
    <property type="entry name" value="RVT_1"/>
    <property type="match status" value="1"/>
</dbReference>
<dbReference type="InterPro" id="IPR021109">
    <property type="entry name" value="Peptidase_aspartic_dom_sf"/>
</dbReference>
<dbReference type="PANTHER" id="PTHR37984">
    <property type="entry name" value="PROTEIN CBG26694"/>
    <property type="match status" value="1"/>
</dbReference>
<name>A0ABQ8LAK7_LABRO</name>
<dbReference type="Gene3D" id="3.30.70.270">
    <property type="match status" value="2"/>
</dbReference>